<dbReference type="PANTHER" id="PTHR23077">
    <property type="entry name" value="AAA-FAMILY ATPASE"/>
    <property type="match status" value="1"/>
</dbReference>
<dbReference type="Pfam" id="PF00004">
    <property type="entry name" value="AAA"/>
    <property type="match status" value="1"/>
</dbReference>
<keyword evidence="2" id="KW-0547">Nucleotide-binding</keyword>
<protein>
    <submittedName>
        <fullName evidence="2">ATP-binding protein</fullName>
    </submittedName>
</protein>
<dbReference type="InterPro" id="IPR003959">
    <property type="entry name" value="ATPase_AAA_core"/>
</dbReference>
<evidence type="ECO:0000313" key="3">
    <source>
        <dbReference type="Proteomes" id="UP001209107"/>
    </source>
</evidence>
<comment type="caution">
    <text evidence="2">The sequence shown here is derived from an EMBL/GenBank/DDBJ whole genome shotgun (WGS) entry which is preliminary data.</text>
</comment>
<dbReference type="Gene3D" id="3.40.50.300">
    <property type="entry name" value="P-loop containing nucleotide triphosphate hydrolases"/>
    <property type="match status" value="1"/>
</dbReference>
<keyword evidence="2" id="KW-0067">ATP-binding</keyword>
<evidence type="ECO:0000259" key="1">
    <source>
        <dbReference type="SMART" id="SM00382"/>
    </source>
</evidence>
<dbReference type="Proteomes" id="UP001209107">
    <property type="component" value="Unassembled WGS sequence"/>
</dbReference>
<dbReference type="InterPro" id="IPR050168">
    <property type="entry name" value="AAA_ATPase_domain"/>
</dbReference>
<name>A0ABT3JN57_9FLAO</name>
<sequence length="451" mass="52080">MKLADLAKELKISPESMIKFIQDFDLELSECITTNFNVKDDFAKFARENISFLKKYEKDLEQTKSVEDIAGTINQSPEKVAEIIKSEKPRLFDNGMYKSSVSSFGIDHKLGGNYEFVYNYFGKKTSLKERDFIGYRDLFFHISKELDPFINNTPLTDWGIHKPAGIILYGPPGSGKIFWANKIAEIIGYQFKEIKKYYLGTSFVDGLKTNFNDFLIQMLKEEKTLLFMEDFDDIMRERSEKKTVLSCDEETKEIVLNYISRFEEEDLLMVGSANSVADIDKDILAPGRFDVVIPVFPPNSRERSEMILYFMTENLAKDALLMKILTANNADHLPFWEDISSKMKVFSNTMIVDFTQSLKKRIRNQYLKDNSENIKIDSKLLNAARRDASAKLTEEYLNQVAQFISDVSVNNYDDFPKRIAALKIELESYKVVETPRKSIGFQTKTDEKTNK</sequence>
<proteinExistence type="predicted"/>
<accession>A0ABT3JN57</accession>
<dbReference type="SUPFAM" id="SSF52540">
    <property type="entry name" value="P-loop containing nucleoside triphosphate hydrolases"/>
    <property type="match status" value="1"/>
</dbReference>
<reference evidence="2 3" key="1">
    <citation type="submission" date="2022-10" db="EMBL/GenBank/DDBJ databases">
        <title>Kaistella sp. BT-6-1-3.</title>
        <authorList>
            <person name="Ai J."/>
            <person name="Deng Z."/>
        </authorList>
    </citation>
    <scope>NUCLEOTIDE SEQUENCE [LARGE SCALE GENOMIC DNA]</scope>
    <source>
        <strain evidence="2 3">BT6-1-3</strain>
    </source>
</reference>
<dbReference type="InterPro" id="IPR003593">
    <property type="entry name" value="AAA+_ATPase"/>
</dbReference>
<gene>
    <name evidence="2" type="ORF">OK344_08330</name>
</gene>
<dbReference type="EMBL" id="JAPCHZ010000004">
    <property type="protein sequence ID" value="MCW4452214.1"/>
    <property type="molecule type" value="Genomic_DNA"/>
</dbReference>
<feature type="domain" description="AAA+ ATPase" evidence="1">
    <location>
        <begin position="162"/>
        <end position="299"/>
    </location>
</feature>
<dbReference type="RefSeq" id="WP_265144363.1">
    <property type="nucleotide sequence ID" value="NZ_JAPCHZ010000004.1"/>
</dbReference>
<evidence type="ECO:0000313" key="2">
    <source>
        <dbReference type="EMBL" id="MCW4452214.1"/>
    </source>
</evidence>
<organism evidence="2 3">
    <name type="scientific">Kaistella yananensis</name>
    <dbReference type="NCBI Taxonomy" id="2989820"/>
    <lineage>
        <taxon>Bacteria</taxon>
        <taxon>Pseudomonadati</taxon>
        <taxon>Bacteroidota</taxon>
        <taxon>Flavobacteriia</taxon>
        <taxon>Flavobacteriales</taxon>
        <taxon>Weeksellaceae</taxon>
        <taxon>Chryseobacterium group</taxon>
        <taxon>Kaistella</taxon>
    </lineage>
</organism>
<dbReference type="InterPro" id="IPR027417">
    <property type="entry name" value="P-loop_NTPase"/>
</dbReference>
<keyword evidence="3" id="KW-1185">Reference proteome</keyword>
<dbReference type="SMART" id="SM00382">
    <property type="entry name" value="AAA"/>
    <property type="match status" value="1"/>
</dbReference>
<dbReference type="GO" id="GO:0005524">
    <property type="term" value="F:ATP binding"/>
    <property type="evidence" value="ECO:0007669"/>
    <property type="project" value="UniProtKB-KW"/>
</dbReference>